<keyword evidence="4 12" id="KW-0812">Transmembrane</keyword>
<dbReference type="PATRIC" id="fig|69.6.peg.2584"/>
<keyword evidence="6 12" id="KW-0915">Sodium</keyword>
<evidence type="ECO:0000256" key="8">
    <source>
        <dbReference type="ARBA" id="ARBA00023136"/>
    </source>
</evidence>
<evidence type="ECO:0000313" key="14">
    <source>
        <dbReference type="Proteomes" id="UP000061569"/>
    </source>
</evidence>
<gene>
    <name evidence="12 13" type="primary">crcB</name>
    <name evidence="12" type="synonym">fluC</name>
    <name evidence="13" type="ORF">GLE_2625</name>
</gene>
<evidence type="ECO:0000256" key="12">
    <source>
        <dbReference type="HAMAP-Rule" id="MF_00454"/>
    </source>
</evidence>
<dbReference type="NCBIfam" id="TIGR00494">
    <property type="entry name" value="crcB"/>
    <property type="match status" value="1"/>
</dbReference>
<dbReference type="NCBIfam" id="NF010792">
    <property type="entry name" value="PRK14196.1"/>
    <property type="match status" value="1"/>
</dbReference>
<reference evidence="13 14" key="1">
    <citation type="submission" date="2015-11" db="EMBL/GenBank/DDBJ databases">
        <title>Genome sequences of Lysobacter enzymogenes strain C3 and Lysobacter antibioticus ATCC 29479.</title>
        <authorList>
            <person name="Kobayashi D.Y."/>
        </authorList>
    </citation>
    <scope>NUCLEOTIDE SEQUENCE [LARGE SCALE GENOMIC DNA]</scope>
    <source>
        <strain evidence="13 14">C3</strain>
    </source>
</reference>
<dbReference type="GO" id="GO:0140114">
    <property type="term" value="P:cellular detoxification of fluoride"/>
    <property type="evidence" value="ECO:0007669"/>
    <property type="project" value="UniProtKB-UniRule"/>
</dbReference>
<dbReference type="GO" id="GO:0046872">
    <property type="term" value="F:metal ion binding"/>
    <property type="evidence" value="ECO:0007669"/>
    <property type="project" value="UniProtKB-KW"/>
</dbReference>
<dbReference type="AlphaFoldDB" id="A0A0S2DH97"/>
<feature type="transmembrane region" description="Helical" evidence="12">
    <location>
        <begin position="58"/>
        <end position="79"/>
    </location>
</feature>
<feature type="binding site" evidence="12">
    <location>
        <position position="70"/>
    </location>
    <ligand>
        <name>Na(+)</name>
        <dbReference type="ChEBI" id="CHEBI:29101"/>
        <note>structural</note>
    </ligand>
</feature>
<dbReference type="Pfam" id="PF02537">
    <property type="entry name" value="CRCB"/>
    <property type="match status" value="1"/>
</dbReference>
<proteinExistence type="inferred from homology"/>
<dbReference type="EMBL" id="CP013140">
    <property type="protein sequence ID" value="ALN57973.1"/>
    <property type="molecule type" value="Genomic_DNA"/>
</dbReference>
<dbReference type="GO" id="GO:0005886">
    <property type="term" value="C:plasma membrane"/>
    <property type="evidence" value="ECO:0007669"/>
    <property type="project" value="UniProtKB-SubCell"/>
</dbReference>
<dbReference type="KEGG" id="lez:GLE_2625"/>
<feature type="binding site" evidence="12">
    <location>
        <position position="73"/>
    </location>
    <ligand>
        <name>Na(+)</name>
        <dbReference type="ChEBI" id="CHEBI:29101"/>
        <note>structural</note>
    </ligand>
</feature>
<keyword evidence="12" id="KW-0479">Metal-binding</keyword>
<keyword evidence="2 12" id="KW-1003">Cell membrane</keyword>
<evidence type="ECO:0000256" key="2">
    <source>
        <dbReference type="ARBA" id="ARBA00022475"/>
    </source>
</evidence>
<keyword evidence="8 12" id="KW-0472">Membrane</keyword>
<keyword evidence="7 12" id="KW-0406">Ion transport</keyword>
<dbReference type="InterPro" id="IPR003691">
    <property type="entry name" value="FluC"/>
</dbReference>
<keyword evidence="5 12" id="KW-1133">Transmembrane helix</keyword>
<dbReference type="GO" id="GO:0062054">
    <property type="term" value="F:fluoride channel activity"/>
    <property type="evidence" value="ECO:0007669"/>
    <property type="project" value="UniProtKB-UniRule"/>
</dbReference>
<dbReference type="Proteomes" id="UP000061569">
    <property type="component" value="Chromosome"/>
</dbReference>
<accession>A0A0S2DH97</accession>
<evidence type="ECO:0000256" key="9">
    <source>
        <dbReference type="ARBA" id="ARBA00023303"/>
    </source>
</evidence>
<evidence type="ECO:0000313" key="13">
    <source>
        <dbReference type="EMBL" id="ALN57973.1"/>
    </source>
</evidence>
<sequence length="128" mass="13080">MSIFIGAGLGALLRWWLGLALNPLFPTVPMGTLAANALGGLLMGVLMAVFAQYETLPLALRLALTTGFLGGLTTFSTFSAETSGLLLRGEYGWAGAIVAAHVGASLLATLAGVMAVRGLFRWLAGAAA</sequence>
<dbReference type="PANTHER" id="PTHR28259">
    <property type="entry name" value="FLUORIDE EXPORT PROTEIN 1-RELATED"/>
    <property type="match status" value="1"/>
</dbReference>
<keyword evidence="12" id="KW-0813">Transport</keyword>
<evidence type="ECO:0000256" key="6">
    <source>
        <dbReference type="ARBA" id="ARBA00023053"/>
    </source>
</evidence>
<dbReference type="HAMAP" id="MF_00454">
    <property type="entry name" value="FluC"/>
    <property type="match status" value="1"/>
</dbReference>
<evidence type="ECO:0000256" key="5">
    <source>
        <dbReference type="ARBA" id="ARBA00022989"/>
    </source>
</evidence>
<comment type="catalytic activity">
    <reaction evidence="11">
        <text>fluoride(in) = fluoride(out)</text>
        <dbReference type="Rhea" id="RHEA:76159"/>
        <dbReference type="ChEBI" id="CHEBI:17051"/>
    </reaction>
    <physiologicalReaction direction="left-to-right" evidence="11">
        <dbReference type="Rhea" id="RHEA:76160"/>
    </physiologicalReaction>
</comment>
<evidence type="ECO:0000256" key="3">
    <source>
        <dbReference type="ARBA" id="ARBA00022519"/>
    </source>
</evidence>
<protein>
    <recommendedName>
        <fullName evidence="12">Fluoride-specific ion channel FluC</fullName>
    </recommendedName>
</protein>
<keyword evidence="9 12" id="KW-0407">Ion channel</keyword>
<evidence type="ECO:0000256" key="1">
    <source>
        <dbReference type="ARBA" id="ARBA00004651"/>
    </source>
</evidence>
<evidence type="ECO:0000256" key="11">
    <source>
        <dbReference type="ARBA" id="ARBA00035585"/>
    </source>
</evidence>
<comment type="subcellular location">
    <subcellularLocation>
        <location evidence="1 12">Cell membrane</location>
        <topology evidence="1 12">Multi-pass membrane protein</topology>
    </subcellularLocation>
</comment>
<feature type="transmembrane region" description="Helical" evidence="12">
    <location>
        <begin position="91"/>
        <end position="116"/>
    </location>
</feature>
<comment type="activity regulation">
    <text evidence="12">Na(+) is not transported, but it plays an essential structural role and its presence is essential for fluoride channel function.</text>
</comment>
<comment type="function">
    <text evidence="12">Fluoride-specific ion channel. Important for reducing fluoride concentration in the cell, thus reducing its toxicity.</text>
</comment>
<evidence type="ECO:0000256" key="7">
    <source>
        <dbReference type="ARBA" id="ARBA00023065"/>
    </source>
</evidence>
<evidence type="ECO:0000256" key="10">
    <source>
        <dbReference type="ARBA" id="ARBA00035120"/>
    </source>
</evidence>
<name>A0A0S2DH97_LYSEN</name>
<evidence type="ECO:0000256" key="4">
    <source>
        <dbReference type="ARBA" id="ARBA00022692"/>
    </source>
</evidence>
<keyword evidence="3" id="KW-0997">Cell inner membrane</keyword>
<dbReference type="PANTHER" id="PTHR28259:SF1">
    <property type="entry name" value="FLUORIDE EXPORT PROTEIN 1-RELATED"/>
    <property type="match status" value="1"/>
</dbReference>
<comment type="similarity">
    <text evidence="10 12">Belongs to the fluoride channel Fluc/FEX (TC 1.A.43) family.</text>
</comment>
<organism evidence="13 14">
    <name type="scientific">Lysobacter enzymogenes</name>
    <dbReference type="NCBI Taxonomy" id="69"/>
    <lineage>
        <taxon>Bacteria</taxon>
        <taxon>Pseudomonadati</taxon>
        <taxon>Pseudomonadota</taxon>
        <taxon>Gammaproteobacteria</taxon>
        <taxon>Lysobacterales</taxon>
        <taxon>Lysobacteraceae</taxon>
        <taxon>Lysobacter</taxon>
    </lineage>
</organism>
<feature type="transmembrane region" description="Helical" evidence="12">
    <location>
        <begin position="30"/>
        <end position="51"/>
    </location>
</feature>